<organism evidence="1 2">
    <name type="scientific">Aquisalibacillus elongatus</name>
    <dbReference type="NCBI Taxonomy" id="485577"/>
    <lineage>
        <taxon>Bacteria</taxon>
        <taxon>Bacillati</taxon>
        <taxon>Bacillota</taxon>
        <taxon>Bacilli</taxon>
        <taxon>Bacillales</taxon>
        <taxon>Bacillaceae</taxon>
        <taxon>Aquisalibacillus</taxon>
    </lineage>
</organism>
<protein>
    <submittedName>
        <fullName evidence="1">Pathogenicity locus Cdd1 protein</fullName>
    </submittedName>
</protein>
<dbReference type="OrthoDB" id="666031at2"/>
<keyword evidence="2" id="KW-1185">Reference proteome</keyword>
<proteinExistence type="predicted"/>
<dbReference type="InterPro" id="IPR021725">
    <property type="entry name" value="Cdd1"/>
</dbReference>
<accession>A0A3N5AZ86</accession>
<dbReference type="Proteomes" id="UP000276443">
    <property type="component" value="Unassembled WGS sequence"/>
</dbReference>
<sequence length="152" mass="17801">MSSRVKLPLTPEEKSNLRQAKVKISDLQHCSVEEFIDMLNIPRHRADILKGLADFQSVPSIGYQLAEKLVYQLNIYSLTDIKDQDGADLFDQLEKRLGVWTDSCVEDQIRCVIHYANHPKSDKQWFDFTNERKAYRELNGHPHDRPIKAWYE</sequence>
<comment type="caution">
    <text evidence="1">The sequence shown here is derived from an EMBL/GenBank/DDBJ whole genome shotgun (WGS) entry which is preliminary data.</text>
</comment>
<evidence type="ECO:0000313" key="1">
    <source>
        <dbReference type="EMBL" id="RPF50263.1"/>
    </source>
</evidence>
<reference evidence="1 2" key="1">
    <citation type="submission" date="2018-11" db="EMBL/GenBank/DDBJ databases">
        <title>Genomic Encyclopedia of Type Strains, Phase IV (KMG-IV): sequencing the most valuable type-strain genomes for metagenomic binning, comparative biology and taxonomic classification.</title>
        <authorList>
            <person name="Goeker M."/>
        </authorList>
    </citation>
    <scope>NUCLEOTIDE SEQUENCE [LARGE SCALE GENOMIC DNA]</scope>
    <source>
        <strain evidence="1 2">DSM 18090</strain>
    </source>
</reference>
<dbReference type="AlphaFoldDB" id="A0A3N5AZ86"/>
<dbReference type="EMBL" id="RKRF01000013">
    <property type="protein sequence ID" value="RPF50263.1"/>
    <property type="molecule type" value="Genomic_DNA"/>
</dbReference>
<name>A0A3N5AZ86_9BACI</name>
<dbReference type="Pfam" id="PF11731">
    <property type="entry name" value="Cdd1"/>
    <property type="match status" value="1"/>
</dbReference>
<dbReference type="RefSeq" id="WP_124223391.1">
    <property type="nucleotide sequence ID" value="NZ_RKRF01000013.1"/>
</dbReference>
<gene>
    <name evidence="1" type="ORF">EDC24_2697</name>
</gene>
<evidence type="ECO:0000313" key="2">
    <source>
        <dbReference type="Proteomes" id="UP000276443"/>
    </source>
</evidence>